<dbReference type="GO" id="GO:0016787">
    <property type="term" value="F:hydrolase activity"/>
    <property type="evidence" value="ECO:0007669"/>
    <property type="project" value="InterPro"/>
</dbReference>
<evidence type="ECO:0000259" key="1">
    <source>
        <dbReference type="Pfam" id="PF01738"/>
    </source>
</evidence>
<dbReference type="InterPro" id="IPR029058">
    <property type="entry name" value="AB_hydrolase_fold"/>
</dbReference>
<dbReference type="Gene3D" id="3.40.50.1820">
    <property type="entry name" value="alpha/beta hydrolase"/>
    <property type="match status" value="1"/>
</dbReference>
<sequence length="247" mass="27513">MTFVKKHIDYYDGTDTLEGFLAYPSDAVKNGSKLTTVLVFHAFAGMTEFEEVRTAELAKLGFVAFAADVFGKGKRAKSIEEGRELIKPYRETRTTLLKNRLVAALNYVKSLDFVDTNKICAIGYCFGGLCVLDIARYNLGLAAVVSFHGGYDPIPDAQPPETLEPIKTSILICHGDADSHIPVEKCLNLMKELNARKADWQFVFYADAKHGFTMPDIPGLEGVGYHEKTDKRSWTAMLNLFNEVVEK</sequence>
<dbReference type="PANTHER" id="PTHR22946:SF0">
    <property type="entry name" value="DIENELACTONE HYDROLASE DOMAIN-CONTAINING PROTEIN"/>
    <property type="match status" value="1"/>
</dbReference>
<evidence type="ECO:0000313" key="3">
    <source>
        <dbReference type="WBParaSite" id="ACRNAN_Path_1306.g5128.t1"/>
    </source>
</evidence>
<feature type="domain" description="Dienelactone hydrolase" evidence="1">
    <location>
        <begin position="19"/>
        <end position="244"/>
    </location>
</feature>
<dbReference type="Pfam" id="PF01738">
    <property type="entry name" value="DLH"/>
    <property type="match status" value="1"/>
</dbReference>
<accession>A0A914BYS6</accession>
<reference evidence="3" key="1">
    <citation type="submission" date="2022-11" db="UniProtKB">
        <authorList>
            <consortium name="WormBaseParasite"/>
        </authorList>
    </citation>
    <scope>IDENTIFICATION</scope>
</reference>
<proteinExistence type="predicted"/>
<protein>
    <submittedName>
        <fullName evidence="3">Dienelactone hydrolase domain-containing protein</fullName>
    </submittedName>
</protein>
<dbReference type="AlphaFoldDB" id="A0A914BYS6"/>
<name>A0A914BYS6_9BILA</name>
<keyword evidence="2" id="KW-1185">Reference proteome</keyword>
<dbReference type="WBParaSite" id="ACRNAN_Path_1306.g5128.t1">
    <property type="protein sequence ID" value="ACRNAN_Path_1306.g5128.t1"/>
    <property type="gene ID" value="ACRNAN_Path_1306.g5128"/>
</dbReference>
<dbReference type="InterPro" id="IPR050261">
    <property type="entry name" value="FrsA_esterase"/>
</dbReference>
<dbReference type="InterPro" id="IPR002925">
    <property type="entry name" value="Dienelactn_hydro"/>
</dbReference>
<dbReference type="PANTHER" id="PTHR22946">
    <property type="entry name" value="DIENELACTONE HYDROLASE DOMAIN-CONTAINING PROTEIN-RELATED"/>
    <property type="match status" value="1"/>
</dbReference>
<dbReference type="Proteomes" id="UP000887540">
    <property type="component" value="Unplaced"/>
</dbReference>
<evidence type="ECO:0000313" key="2">
    <source>
        <dbReference type="Proteomes" id="UP000887540"/>
    </source>
</evidence>
<dbReference type="SUPFAM" id="SSF53474">
    <property type="entry name" value="alpha/beta-Hydrolases"/>
    <property type="match status" value="1"/>
</dbReference>
<organism evidence="2 3">
    <name type="scientific">Acrobeloides nanus</name>
    <dbReference type="NCBI Taxonomy" id="290746"/>
    <lineage>
        <taxon>Eukaryota</taxon>
        <taxon>Metazoa</taxon>
        <taxon>Ecdysozoa</taxon>
        <taxon>Nematoda</taxon>
        <taxon>Chromadorea</taxon>
        <taxon>Rhabditida</taxon>
        <taxon>Tylenchina</taxon>
        <taxon>Cephalobomorpha</taxon>
        <taxon>Cephaloboidea</taxon>
        <taxon>Cephalobidae</taxon>
        <taxon>Acrobeloides</taxon>
    </lineage>
</organism>